<reference evidence="10 11" key="2">
    <citation type="submission" date="2018-10" db="EMBL/GenBank/DDBJ databases">
        <authorList>
            <consortium name="Pathogen Informatics"/>
        </authorList>
    </citation>
    <scope>NUCLEOTIDE SEQUENCE [LARGE SCALE GENOMIC DNA]</scope>
</reference>
<keyword evidence="4 9" id="KW-0812">Transmembrane</keyword>
<organism evidence="12">
    <name type="scientific">Enterobius vermicularis</name>
    <name type="common">Human pinworm</name>
    <dbReference type="NCBI Taxonomy" id="51028"/>
    <lineage>
        <taxon>Eukaryota</taxon>
        <taxon>Metazoa</taxon>
        <taxon>Ecdysozoa</taxon>
        <taxon>Nematoda</taxon>
        <taxon>Chromadorea</taxon>
        <taxon>Rhabditida</taxon>
        <taxon>Spirurina</taxon>
        <taxon>Oxyuridomorpha</taxon>
        <taxon>Oxyuroidea</taxon>
        <taxon>Oxyuridae</taxon>
        <taxon>Enterobius</taxon>
    </lineage>
</organism>
<gene>
    <name evidence="10" type="ORF">EVEC_LOCUS5968</name>
</gene>
<dbReference type="OrthoDB" id="73614at2759"/>
<feature type="transmembrane region" description="Helical" evidence="9">
    <location>
        <begin position="169"/>
        <end position="190"/>
    </location>
</feature>
<dbReference type="EMBL" id="UXUI01008329">
    <property type="protein sequence ID" value="VDD91217.1"/>
    <property type="molecule type" value="Genomic_DNA"/>
</dbReference>
<evidence type="ECO:0000256" key="3">
    <source>
        <dbReference type="ARBA" id="ARBA00022448"/>
    </source>
</evidence>
<evidence type="ECO:0000256" key="6">
    <source>
        <dbReference type="ARBA" id="ARBA00022989"/>
    </source>
</evidence>
<dbReference type="GO" id="GO:0016192">
    <property type="term" value="P:vesicle-mediated transport"/>
    <property type="evidence" value="ECO:0007669"/>
    <property type="project" value="InterPro"/>
</dbReference>
<feature type="transmembrane region" description="Helical" evidence="9">
    <location>
        <begin position="107"/>
        <end position="131"/>
    </location>
</feature>
<evidence type="ECO:0000256" key="5">
    <source>
        <dbReference type="ARBA" id="ARBA00022927"/>
    </source>
</evidence>
<evidence type="ECO:0000313" key="11">
    <source>
        <dbReference type="Proteomes" id="UP000274131"/>
    </source>
</evidence>
<evidence type="ECO:0000256" key="4">
    <source>
        <dbReference type="ARBA" id="ARBA00022692"/>
    </source>
</evidence>
<accession>A0A0N4V7T3</accession>
<dbReference type="InterPro" id="IPR011691">
    <property type="entry name" value="Vesicle_transpt_SFT2"/>
</dbReference>
<dbReference type="AlphaFoldDB" id="A0A0N4V7T3"/>
<comment type="function">
    <text evidence="1 9">May be involved in fusion of retrograde transport vesicles derived from an endocytic compartment with the Golgi complex.</text>
</comment>
<reference evidence="12" key="1">
    <citation type="submission" date="2017-02" db="UniProtKB">
        <authorList>
            <consortium name="WormBaseParasite"/>
        </authorList>
    </citation>
    <scope>IDENTIFICATION</scope>
</reference>
<dbReference type="GO" id="GO:0012505">
    <property type="term" value="C:endomembrane system"/>
    <property type="evidence" value="ECO:0007669"/>
    <property type="project" value="UniProtKB-ARBA"/>
</dbReference>
<dbReference type="Proteomes" id="UP000274131">
    <property type="component" value="Unassembled WGS sequence"/>
</dbReference>
<dbReference type="GO" id="GO:0015031">
    <property type="term" value="P:protein transport"/>
    <property type="evidence" value="ECO:0007669"/>
    <property type="project" value="UniProtKB-KW"/>
</dbReference>
<dbReference type="Pfam" id="PF04178">
    <property type="entry name" value="Got1"/>
    <property type="match status" value="1"/>
</dbReference>
<sequence length="192" mass="21406">MQTILILSEENQVRSEIHRAKSDGGLTMRGVCQGTGDMFERLKKVFYGEPAEDTVPVANESEQSQENEEQTSSLPWALRVQCFIGCFFLSLLCSALGSVMLFSHKIIGFAVMISVGNIISICGTFFLTGPVRQLKKMFEKGRFIATLVFITLIAFSLIAALFLSSPFLAFILVVGEYIAMLWYSISYIPYAR</sequence>
<keyword evidence="3 9" id="KW-0813">Transport</keyword>
<keyword evidence="6 9" id="KW-1133">Transmembrane helix</keyword>
<dbReference type="PANTHER" id="PTHR23137:SF6">
    <property type="entry name" value="VESICLE TRANSPORT PROTEIN"/>
    <property type="match status" value="1"/>
</dbReference>
<dbReference type="PANTHER" id="PTHR23137">
    <property type="entry name" value="VESICLE TRANSPORT PROTEIN-RELATED"/>
    <property type="match status" value="1"/>
</dbReference>
<dbReference type="InterPro" id="IPR007305">
    <property type="entry name" value="Vesicle_transpt_Got1/SFT2"/>
</dbReference>
<evidence type="ECO:0000313" key="10">
    <source>
        <dbReference type="EMBL" id="VDD91217.1"/>
    </source>
</evidence>
<proteinExistence type="inferred from homology"/>
<feature type="transmembrane region" description="Helical" evidence="9">
    <location>
        <begin position="143"/>
        <end position="163"/>
    </location>
</feature>
<evidence type="ECO:0000313" key="12">
    <source>
        <dbReference type="WBParaSite" id="EVEC_0000635701-mRNA-1"/>
    </source>
</evidence>
<evidence type="ECO:0000256" key="2">
    <source>
        <dbReference type="ARBA" id="ARBA00004141"/>
    </source>
</evidence>
<keyword evidence="11" id="KW-1185">Reference proteome</keyword>
<evidence type="ECO:0000256" key="7">
    <source>
        <dbReference type="ARBA" id="ARBA00023136"/>
    </source>
</evidence>
<evidence type="ECO:0000256" key="9">
    <source>
        <dbReference type="RuleBase" id="RU363111"/>
    </source>
</evidence>
<dbReference type="GO" id="GO:0005737">
    <property type="term" value="C:cytoplasm"/>
    <property type="evidence" value="ECO:0007669"/>
    <property type="project" value="UniProtKB-ARBA"/>
</dbReference>
<keyword evidence="5 9" id="KW-0653">Protein transport</keyword>
<dbReference type="WBParaSite" id="EVEC_0000635701-mRNA-1">
    <property type="protein sequence ID" value="EVEC_0000635701-mRNA-1"/>
    <property type="gene ID" value="EVEC_0000635701"/>
</dbReference>
<evidence type="ECO:0000256" key="8">
    <source>
        <dbReference type="ARBA" id="ARBA00025800"/>
    </source>
</evidence>
<keyword evidence="7 9" id="KW-0472">Membrane</keyword>
<comment type="similarity">
    <text evidence="8 9">Belongs to the SFT2 family.</text>
</comment>
<dbReference type="GO" id="GO:0016020">
    <property type="term" value="C:membrane"/>
    <property type="evidence" value="ECO:0007669"/>
    <property type="project" value="UniProtKB-SubCell"/>
</dbReference>
<protein>
    <recommendedName>
        <fullName evidence="9">Vesicle transport protein</fullName>
    </recommendedName>
</protein>
<evidence type="ECO:0000256" key="1">
    <source>
        <dbReference type="ARBA" id="ARBA00003566"/>
    </source>
</evidence>
<comment type="subcellular location">
    <subcellularLocation>
        <location evidence="2 9">Membrane</location>
        <topology evidence="2 9">Multi-pass membrane protein</topology>
    </subcellularLocation>
</comment>
<feature type="transmembrane region" description="Helical" evidence="9">
    <location>
        <begin position="82"/>
        <end position="101"/>
    </location>
</feature>
<name>A0A0N4V7T3_ENTVE</name>
<dbReference type="STRING" id="51028.A0A0N4V7T3"/>